<dbReference type="OrthoDB" id="160374at2759"/>
<evidence type="ECO:0000256" key="1">
    <source>
        <dbReference type="SAM" id="MobiDB-lite"/>
    </source>
</evidence>
<evidence type="ECO:0008006" key="4">
    <source>
        <dbReference type="Google" id="ProtNLM"/>
    </source>
</evidence>
<dbReference type="Proteomes" id="UP000054477">
    <property type="component" value="Unassembled WGS sequence"/>
</dbReference>
<feature type="compositionally biased region" description="Basic and acidic residues" evidence="1">
    <location>
        <begin position="537"/>
        <end position="550"/>
    </location>
</feature>
<protein>
    <recommendedName>
        <fullName evidence="4">Nucleolar 27S pre-rRNA processing Urb2/Npa2 C-terminal domain-containing protein</fullName>
    </recommendedName>
</protein>
<dbReference type="AlphaFoldDB" id="A0A0C9XL83"/>
<keyword evidence="3" id="KW-1185">Reference proteome</keyword>
<evidence type="ECO:0000313" key="2">
    <source>
        <dbReference type="EMBL" id="KIK02309.1"/>
    </source>
</evidence>
<name>A0A0C9XL83_9AGAR</name>
<accession>A0A0C9XL83</accession>
<feature type="region of interest" description="Disordered" evidence="1">
    <location>
        <begin position="528"/>
        <end position="551"/>
    </location>
</feature>
<dbReference type="HOGENOM" id="CLU_002353_0_0_1"/>
<sequence length="936" mass="105180">MTDAQTSQGFVRTLKATSDPPIVGGPFKIELARLAWDDASFHVPCKSEVVADWVLTKFLKEKTRGFSANPLIDIRYWKLLLDVISSQDSGVSQAQEGSTSRLPKTWFSALLLRIPIGVILLSFLTLLKGARPDDLEQLILVAHSCLSSLWPVGLNKMNTELLLDCWGTFLQIFEETGPTEGFSQIGTLLSKSYRNSLAISSGKKKMYNTFVQSYLPHWLKCIGSLNNATQDAAFHEIVFSAGTETLFNLEILRQSQDLKVENTIFDAFDNLGKSYRHLILEALPKLFSQYIQSISRYRNALFSQGSHQQAGTALNQLHAAGMCFFTSCQAYLDETDDHERAWTTRAALLDIVEEENLFDRMLDVDCVFNRNVEASIAILASGQRPDQTGIITLSLRCLTVIAHIDHDLIIPSIPRIFSQLICISQVDLDQLGFLELMIDYYTKTRTMDIHLENLFACLLSGKLEPCGDSRQRCQIGLSSPILHPLHLTRLSKALKFLTPNQCLPSLKNAFEILSGIWHKFNAADHQKGAEQSRGSAKKKETAGKQEHQDTNPESVAVTYCLVARLASTLLSSLPTQSLPPMSQEKVCECVEEFRASFLQQTLSKVLNLVLRDSNTWPAQVIAASTLQVQYTLDRSTNFALSPKFNSKLSKKMKDALENDELLPGLSLEIFRHHLHHASAMDASVSQAVVKKFLLYLERSFTPADVVWSGESHYLTIGHPGKAECALALLHLILERWLPTVEILATPEQLTQLLKVIMRVKIPLKTCSLEGQLRPEHLLLRTLHSAEFWELHIMRNAFLAHLDEITAFLDEDSSDKLESSQISDITSVYRLLLFSPPEYFTKTSRNDLVRRALKADSRLSHFSSSSDELLSNFEALSIIRVFLKRITLHIGSIEQSPADLANLILRLLDQEESNTPFPEFLSTPTLDLIDLYLLCVF</sequence>
<organism evidence="2 3">
    <name type="scientific">Laccaria amethystina LaAM-08-1</name>
    <dbReference type="NCBI Taxonomy" id="1095629"/>
    <lineage>
        <taxon>Eukaryota</taxon>
        <taxon>Fungi</taxon>
        <taxon>Dikarya</taxon>
        <taxon>Basidiomycota</taxon>
        <taxon>Agaricomycotina</taxon>
        <taxon>Agaricomycetes</taxon>
        <taxon>Agaricomycetidae</taxon>
        <taxon>Agaricales</taxon>
        <taxon>Agaricineae</taxon>
        <taxon>Hydnangiaceae</taxon>
        <taxon>Laccaria</taxon>
    </lineage>
</organism>
<gene>
    <name evidence="2" type="ORF">K443DRAFT_97112</name>
</gene>
<dbReference type="STRING" id="1095629.A0A0C9XL83"/>
<reference evidence="2 3" key="1">
    <citation type="submission" date="2014-04" db="EMBL/GenBank/DDBJ databases">
        <authorList>
            <consortium name="DOE Joint Genome Institute"/>
            <person name="Kuo A."/>
            <person name="Kohler A."/>
            <person name="Nagy L.G."/>
            <person name="Floudas D."/>
            <person name="Copeland A."/>
            <person name="Barry K.W."/>
            <person name="Cichocki N."/>
            <person name="Veneault-Fourrey C."/>
            <person name="LaButti K."/>
            <person name="Lindquist E.A."/>
            <person name="Lipzen A."/>
            <person name="Lundell T."/>
            <person name="Morin E."/>
            <person name="Murat C."/>
            <person name="Sun H."/>
            <person name="Tunlid A."/>
            <person name="Henrissat B."/>
            <person name="Grigoriev I.V."/>
            <person name="Hibbett D.S."/>
            <person name="Martin F."/>
            <person name="Nordberg H.P."/>
            <person name="Cantor M.N."/>
            <person name="Hua S.X."/>
        </authorList>
    </citation>
    <scope>NUCLEOTIDE SEQUENCE [LARGE SCALE GENOMIC DNA]</scope>
    <source>
        <strain evidence="2 3">LaAM-08-1</strain>
    </source>
</reference>
<reference evidence="3" key="2">
    <citation type="submission" date="2015-01" db="EMBL/GenBank/DDBJ databases">
        <title>Evolutionary Origins and Diversification of the Mycorrhizal Mutualists.</title>
        <authorList>
            <consortium name="DOE Joint Genome Institute"/>
            <consortium name="Mycorrhizal Genomics Consortium"/>
            <person name="Kohler A."/>
            <person name="Kuo A."/>
            <person name="Nagy L.G."/>
            <person name="Floudas D."/>
            <person name="Copeland A."/>
            <person name="Barry K.W."/>
            <person name="Cichocki N."/>
            <person name="Veneault-Fourrey C."/>
            <person name="LaButti K."/>
            <person name="Lindquist E.A."/>
            <person name="Lipzen A."/>
            <person name="Lundell T."/>
            <person name="Morin E."/>
            <person name="Murat C."/>
            <person name="Riley R."/>
            <person name="Ohm R."/>
            <person name="Sun H."/>
            <person name="Tunlid A."/>
            <person name="Henrissat B."/>
            <person name="Grigoriev I.V."/>
            <person name="Hibbett D.S."/>
            <person name="Martin F."/>
        </authorList>
    </citation>
    <scope>NUCLEOTIDE SEQUENCE [LARGE SCALE GENOMIC DNA]</scope>
    <source>
        <strain evidence="3">LaAM-08-1</strain>
    </source>
</reference>
<evidence type="ECO:0000313" key="3">
    <source>
        <dbReference type="Proteomes" id="UP000054477"/>
    </source>
</evidence>
<dbReference type="EMBL" id="KN838594">
    <property type="protein sequence ID" value="KIK02309.1"/>
    <property type="molecule type" value="Genomic_DNA"/>
</dbReference>
<proteinExistence type="predicted"/>